<dbReference type="SMART" id="SM00382">
    <property type="entry name" value="AAA"/>
    <property type="match status" value="1"/>
</dbReference>
<keyword evidence="2" id="KW-0547">Nucleotide-binding</keyword>
<dbReference type="KEGG" id="pspi:PS2015_715"/>
<dbReference type="GO" id="GO:0005524">
    <property type="term" value="F:ATP binding"/>
    <property type="evidence" value="ECO:0007669"/>
    <property type="project" value="UniProtKB-KW"/>
</dbReference>
<dbReference type="EMBL" id="CP013189">
    <property type="protein sequence ID" value="ALO45393.1"/>
    <property type="molecule type" value="Genomic_DNA"/>
</dbReference>
<dbReference type="PATRIC" id="fig|1249552.3.peg.720"/>
<dbReference type="PANTHER" id="PTHR42939:SF1">
    <property type="entry name" value="ABC TRANSPORTER ATP-BINDING PROTEIN ALBC-RELATED"/>
    <property type="match status" value="1"/>
</dbReference>
<dbReference type="PANTHER" id="PTHR42939">
    <property type="entry name" value="ABC TRANSPORTER ATP-BINDING PROTEIN ALBC-RELATED"/>
    <property type="match status" value="1"/>
</dbReference>
<evidence type="ECO:0000313" key="5">
    <source>
        <dbReference type="EMBL" id="ALO45393.1"/>
    </source>
</evidence>
<dbReference type="InterPro" id="IPR003439">
    <property type="entry name" value="ABC_transporter-like_ATP-bd"/>
</dbReference>
<protein>
    <submittedName>
        <fullName evidence="5">ABC-type multidrug transport system, ATPase component</fullName>
    </submittedName>
</protein>
<dbReference type="GO" id="GO:0016887">
    <property type="term" value="F:ATP hydrolysis activity"/>
    <property type="evidence" value="ECO:0007669"/>
    <property type="project" value="InterPro"/>
</dbReference>
<evidence type="ECO:0000256" key="1">
    <source>
        <dbReference type="ARBA" id="ARBA00022448"/>
    </source>
</evidence>
<dbReference type="RefSeq" id="WP_335338251.1">
    <property type="nucleotide sequence ID" value="NZ_CP013189.1"/>
</dbReference>
<evidence type="ECO:0000313" key="6">
    <source>
        <dbReference type="Proteomes" id="UP000065641"/>
    </source>
</evidence>
<reference evidence="5 6" key="1">
    <citation type="submission" date="2015-11" db="EMBL/GenBank/DDBJ databases">
        <authorList>
            <person name="Zhang Y."/>
            <person name="Guo Z."/>
        </authorList>
    </citation>
    <scope>NUCLEOTIDE SEQUENCE [LARGE SCALE GENOMIC DNA]</scope>
    <source>
        <strain evidence="5 6">KCTC 32221</strain>
    </source>
</reference>
<dbReference type="SUPFAM" id="SSF52540">
    <property type="entry name" value="P-loop containing nucleoside triphosphate hydrolases"/>
    <property type="match status" value="1"/>
</dbReference>
<keyword evidence="3" id="KW-0067">ATP-binding</keyword>
<name>A0A0S2KAL7_9GAMM</name>
<sequence length="251" mass="27011">MADVLRAESLSKTFGSNSALNNLNLGISGGEIVCMLGANGAGKTTTINLFLGFLDPCSGYAKVNGQDVHSDKTAARRQLGYVPEQVALYPSLSGLENLEYFMRLSGADSTDEQQLRSLLDKVGLDLSAATRRVQDYSKGMRQKVGLAIALGKNAQALLLDEPLSGLDPKAANEFCSLLRVLASDGKAVLMATHDLFRAREISDKIVIMKSGRMVDSLETCALDNATLEKIYLQHMHDPEGAMPETVQENAS</sequence>
<evidence type="ECO:0000256" key="2">
    <source>
        <dbReference type="ARBA" id="ARBA00022741"/>
    </source>
</evidence>
<keyword evidence="6" id="KW-1185">Reference proteome</keyword>
<gene>
    <name evidence="5" type="ORF">PS2015_715</name>
</gene>
<dbReference type="Gene3D" id="3.40.50.300">
    <property type="entry name" value="P-loop containing nucleotide triphosphate hydrolases"/>
    <property type="match status" value="1"/>
</dbReference>
<feature type="domain" description="ABC transporter" evidence="4">
    <location>
        <begin position="5"/>
        <end position="235"/>
    </location>
</feature>
<dbReference type="Proteomes" id="UP000065641">
    <property type="component" value="Chromosome"/>
</dbReference>
<dbReference type="Pfam" id="PF00005">
    <property type="entry name" value="ABC_tran"/>
    <property type="match status" value="1"/>
</dbReference>
<dbReference type="InterPro" id="IPR051782">
    <property type="entry name" value="ABC_Transporter_VariousFunc"/>
</dbReference>
<accession>A0A0S2KAL7</accession>
<dbReference type="InterPro" id="IPR003593">
    <property type="entry name" value="AAA+_ATPase"/>
</dbReference>
<evidence type="ECO:0000256" key="3">
    <source>
        <dbReference type="ARBA" id="ARBA00022840"/>
    </source>
</evidence>
<dbReference type="CDD" id="cd03230">
    <property type="entry name" value="ABC_DR_subfamily_A"/>
    <property type="match status" value="1"/>
</dbReference>
<dbReference type="PROSITE" id="PS50893">
    <property type="entry name" value="ABC_TRANSPORTER_2"/>
    <property type="match status" value="1"/>
</dbReference>
<dbReference type="PROSITE" id="PS00211">
    <property type="entry name" value="ABC_TRANSPORTER_1"/>
    <property type="match status" value="1"/>
</dbReference>
<dbReference type="InterPro" id="IPR027417">
    <property type="entry name" value="P-loop_NTPase"/>
</dbReference>
<dbReference type="STRING" id="1249552.PS2015_715"/>
<dbReference type="AlphaFoldDB" id="A0A0S2KAL7"/>
<dbReference type="InterPro" id="IPR017871">
    <property type="entry name" value="ABC_transporter-like_CS"/>
</dbReference>
<organism evidence="5 6">
    <name type="scientific">Pseudohongiella spirulinae</name>
    <dbReference type="NCBI Taxonomy" id="1249552"/>
    <lineage>
        <taxon>Bacteria</taxon>
        <taxon>Pseudomonadati</taxon>
        <taxon>Pseudomonadota</taxon>
        <taxon>Gammaproteobacteria</taxon>
        <taxon>Pseudomonadales</taxon>
        <taxon>Pseudohongiellaceae</taxon>
        <taxon>Pseudohongiella</taxon>
    </lineage>
</organism>
<proteinExistence type="predicted"/>
<evidence type="ECO:0000259" key="4">
    <source>
        <dbReference type="PROSITE" id="PS50893"/>
    </source>
</evidence>
<keyword evidence="1" id="KW-0813">Transport</keyword>